<organism evidence="2 3">
    <name type="scientific">Nocardioides mesophilus</name>
    <dbReference type="NCBI Taxonomy" id="433659"/>
    <lineage>
        <taxon>Bacteria</taxon>
        <taxon>Bacillati</taxon>
        <taxon>Actinomycetota</taxon>
        <taxon>Actinomycetes</taxon>
        <taxon>Propionibacteriales</taxon>
        <taxon>Nocardioidaceae</taxon>
        <taxon>Nocardioides</taxon>
    </lineage>
</organism>
<reference evidence="2 3" key="1">
    <citation type="submission" date="2020-08" db="EMBL/GenBank/DDBJ databases">
        <title>Genome sequence of Nocardioides mesophilus KACC 16243T.</title>
        <authorList>
            <person name="Hyun D.-W."/>
            <person name="Bae J.-W."/>
        </authorList>
    </citation>
    <scope>NUCLEOTIDE SEQUENCE [LARGE SCALE GENOMIC DNA]</scope>
    <source>
        <strain evidence="2 3">KACC 16243</strain>
    </source>
</reference>
<evidence type="ECO:0000313" key="2">
    <source>
        <dbReference type="EMBL" id="QNN53444.1"/>
    </source>
</evidence>
<dbReference type="AlphaFoldDB" id="A0A7G9RCW9"/>
<protein>
    <recommendedName>
        <fullName evidence="4">DUF3592 domain-containing protein</fullName>
    </recommendedName>
</protein>
<evidence type="ECO:0000256" key="1">
    <source>
        <dbReference type="SAM" id="Phobius"/>
    </source>
</evidence>
<keyword evidence="1" id="KW-0472">Membrane</keyword>
<dbReference type="Proteomes" id="UP000515947">
    <property type="component" value="Chromosome"/>
</dbReference>
<evidence type="ECO:0008006" key="4">
    <source>
        <dbReference type="Google" id="ProtNLM"/>
    </source>
</evidence>
<sequence length="124" mass="12820">MIAAVAVGALFVAAGIALRPRRVGEELRTTGAVATSWRGYALGSPSWRYTVGFTDADGNAWTFEPHVVPAREQLPGAPVAVAYLPHDPAGTARRADGLDAALPGILILVGVTSAVVFSGLALLR</sequence>
<dbReference type="RefSeq" id="WP_187579286.1">
    <property type="nucleotide sequence ID" value="NZ_CP060713.1"/>
</dbReference>
<name>A0A7G9RCW9_9ACTN</name>
<proteinExistence type="predicted"/>
<accession>A0A7G9RCW9</accession>
<feature type="transmembrane region" description="Helical" evidence="1">
    <location>
        <begin position="100"/>
        <end position="123"/>
    </location>
</feature>
<evidence type="ECO:0000313" key="3">
    <source>
        <dbReference type="Proteomes" id="UP000515947"/>
    </source>
</evidence>
<keyword evidence="1" id="KW-1133">Transmembrane helix</keyword>
<dbReference type="KEGG" id="nmes:H9L09_03050"/>
<dbReference type="EMBL" id="CP060713">
    <property type="protein sequence ID" value="QNN53444.1"/>
    <property type="molecule type" value="Genomic_DNA"/>
</dbReference>
<gene>
    <name evidence="2" type="ORF">H9L09_03050</name>
</gene>
<keyword evidence="3" id="KW-1185">Reference proteome</keyword>
<keyword evidence="1" id="KW-0812">Transmembrane</keyword>